<evidence type="ECO:0000313" key="4">
    <source>
        <dbReference type="Proteomes" id="UP000267430"/>
    </source>
</evidence>
<name>A0A3S0UCI2_9BACI</name>
<keyword evidence="4" id="KW-1185">Reference proteome</keyword>
<protein>
    <recommendedName>
        <fullName evidence="5">Membrane protein YqhR</fullName>
    </recommendedName>
</protein>
<comment type="caution">
    <text evidence="3">The sequence shown here is derived from an EMBL/GenBank/DDBJ whole genome shotgun (WGS) entry which is preliminary data.</text>
</comment>
<feature type="transmembrane region" description="Helical" evidence="2">
    <location>
        <begin position="31"/>
        <end position="51"/>
    </location>
</feature>
<feature type="transmembrane region" description="Helical" evidence="2">
    <location>
        <begin position="139"/>
        <end position="160"/>
    </location>
</feature>
<evidence type="ECO:0000256" key="2">
    <source>
        <dbReference type="SAM" id="Phobius"/>
    </source>
</evidence>
<dbReference type="OrthoDB" id="2691442at2"/>
<keyword evidence="2" id="KW-0472">Membrane</keyword>
<dbReference type="Pfam" id="PF11085">
    <property type="entry name" value="YqhR"/>
    <property type="match status" value="1"/>
</dbReference>
<organism evidence="3 4">
    <name type="scientific">Peribacillus cavernae</name>
    <dbReference type="NCBI Taxonomy" id="1674310"/>
    <lineage>
        <taxon>Bacteria</taxon>
        <taxon>Bacillati</taxon>
        <taxon>Bacillota</taxon>
        <taxon>Bacilli</taxon>
        <taxon>Bacillales</taxon>
        <taxon>Bacillaceae</taxon>
        <taxon>Peribacillus</taxon>
    </lineage>
</organism>
<evidence type="ECO:0000256" key="1">
    <source>
        <dbReference type="SAM" id="MobiDB-lite"/>
    </source>
</evidence>
<feature type="transmembrane region" description="Helical" evidence="2">
    <location>
        <begin position="105"/>
        <end position="127"/>
    </location>
</feature>
<feature type="compositionally biased region" description="Basic and acidic residues" evidence="1">
    <location>
        <begin position="1"/>
        <end position="12"/>
    </location>
</feature>
<accession>A0A3S0UCI2</accession>
<reference evidence="3 4" key="1">
    <citation type="submission" date="2018-12" db="EMBL/GenBank/DDBJ databases">
        <title>Bacillus chawlae sp. nov., Bacillus glennii sp. nov., and Bacillus saganii sp. nov. Isolated from the Vehicle Assembly Building at Kennedy Space Center where the Viking Spacecraft were Assembled.</title>
        <authorList>
            <person name="Seuylemezian A."/>
            <person name="Vaishampayan P."/>
        </authorList>
    </citation>
    <scope>NUCLEOTIDE SEQUENCE [LARGE SCALE GENOMIC DNA]</scope>
    <source>
        <strain evidence="3 4">L5</strain>
    </source>
</reference>
<feature type="transmembrane region" description="Helical" evidence="2">
    <location>
        <begin position="71"/>
        <end position="98"/>
    </location>
</feature>
<proteinExistence type="predicted"/>
<keyword evidence="2" id="KW-1133">Transmembrane helix</keyword>
<dbReference type="InterPro" id="IPR024563">
    <property type="entry name" value="YqhR"/>
</dbReference>
<gene>
    <name evidence="3" type="ORF">ELQ35_12280</name>
</gene>
<dbReference type="Proteomes" id="UP000267430">
    <property type="component" value="Unassembled WGS sequence"/>
</dbReference>
<evidence type="ECO:0008006" key="5">
    <source>
        <dbReference type="Google" id="ProtNLM"/>
    </source>
</evidence>
<dbReference type="EMBL" id="RYZZ01000016">
    <property type="protein sequence ID" value="RUQ28361.1"/>
    <property type="molecule type" value="Genomic_DNA"/>
</dbReference>
<dbReference type="AlphaFoldDB" id="A0A3S0UCI2"/>
<evidence type="ECO:0000313" key="3">
    <source>
        <dbReference type="EMBL" id="RUQ28361.1"/>
    </source>
</evidence>
<feature type="region of interest" description="Disordered" evidence="1">
    <location>
        <begin position="1"/>
        <end position="22"/>
    </location>
</feature>
<sequence length="182" mass="20747">MEVKGMSEHNQEQNEPGNEEDHSMSLAIDTIVIGFFGGLIWSFIGHIAYYFNMMDFSPKFILTSWITLAWVHGWLGIVMSLLLFGVLSILSALIYYLLLKKAKSIFAGILYGAGLWLLLVFILKPMFPDFPTFAEMTANTIITSFCIFILYGVFVGYSISYEYQEIDKQKQAKAKQEADMNY</sequence>
<keyword evidence="2" id="KW-0812">Transmembrane</keyword>